<dbReference type="Gene3D" id="3.40.50.2000">
    <property type="entry name" value="Glycogen Phosphorylase B"/>
    <property type="match status" value="2"/>
</dbReference>
<evidence type="ECO:0000313" key="4">
    <source>
        <dbReference type="Proteomes" id="UP000239430"/>
    </source>
</evidence>
<dbReference type="InterPro" id="IPR050194">
    <property type="entry name" value="Glycosyltransferase_grp1"/>
</dbReference>
<dbReference type="InterPro" id="IPR001296">
    <property type="entry name" value="Glyco_trans_1"/>
</dbReference>
<protein>
    <submittedName>
        <fullName evidence="3">D-inositol 3-phosphate glycosyltransferase</fullName>
        <ecNumber evidence="3">2.4.1.250</ecNumber>
    </submittedName>
</protein>
<dbReference type="RefSeq" id="WP_054937761.1">
    <property type="nucleotide sequence ID" value="NZ_PVXL01000015.1"/>
</dbReference>
<dbReference type="Proteomes" id="UP000239430">
    <property type="component" value="Unassembled WGS sequence"/>
</dbReference>
<dbReference type="Pfam" id="PF00534">
    <property type="entry name" value="Glycos_transf_1"/>
    <property type="match status" value="1"/>
</dbReference>
<feature type="domain" description="Glycosyltransferase subfamily 4-like N-terminal" evidence="2">
    <location>
        <begin position="25"/>
        <end position="171"/>
    </location>
</feature>
<name>A0A9X7J6A3_9FIRM</name>
<sequence>MKVCFLGGARYGRPLDSTSEKKFKALEALGDVFVIGFSHDGRPRRFSQHAYFYLLPTLPLPVLRYLEMLVIGPVLALWLIFRRGVRVLVAQSPYEGFAAALAKRLARVAGRRVALVVENHGDFEESLFMQRRILLPGLYRFLMGAVAGYALNNADLLRAVSFSTKRQLERWTSGKPIHQFMAWTDIEAFFQSRGSHDEGGIREILYAGMLTPLKGVHHLVNAFSCLARDFPQVRLTIVGREEYRGYAENLRRQVRQLGLEGRVQFVGQVPQAELAVWMSRAFVFVLPSLSEGLGRVVVEAMATGRPVIGSNVGGIPEMVQDGITGFLVPPGDEAALAEKLRWLLEHPVEAGEMGGRARTFAEHFFSTEAYVENYKQILKTARSLLGREEARYASPSI</sequence>
<keyword evidence="3" id="KW-0808">Transferase</keyword>
<evidence type="ECO:0000259" key="2">
    <source>
        <dbReference type="Pfam" id="PF13439"/>
    </source>
</evidence>
<proteinExistence type="predicted"/>
<evidence type="ECO:0000313" key="3">
    <source>
        <dbReference type="EMBL" id="PRR77049.1"/>
    </source>
</evidence>
<dbReference type="InterPro" id="IPR028098">
    <property type="entry name" value="Glyco_trans_4-like_N"/>
</dbReference>
<dbReference type="Pfam" id="PF13439">
    <property type="entry name" value="Glyco_transf_4"/>
    <property type="match status" value="1"/>
</dbReference>
<evidence type="ECO:0000259" key="1">
    <source>
        <dbReference type="Pfam" id="PF00534"/>
    </source>
</evidence>
<gene>
    <name evidence="3" type="primary">mshA</name>
    <name evidence="3" type="ORF">MOST_03450</name>
</gene>
<organism evidence="3 4">
    <name type="scientific">Neomoorella stamsii</name>
    <dbReference type="NCBI Taxonomy" id="1266720"/>
    <lineage>
        <taxon>Bacteria</taxon>
        <taxon>Bacillati</taxon>
        <taxon>Bacillota</taxon>
        <taxon>Clostridia</taxon>
        <taxon>Neomoorellales</taxon>
        <taxon>Neomoorellaceae</taxon>
        <taxon>Neomoorella</taxon>
    </lineage>
</organism>
<dbReference type="EC" id="2.4.1.250" evidence="3"/>
<feature type="domain" description="Glycosyl transferase family 1" evidence="1">
    <location>
        <begin position="202"/>
        <end position="358"/>
    </location>
</feature>
<dbReference type="SUPFAM" id="SSF53756">
    <property type="entry name" value="UDP-Glycosyltransferase/glycogen phosphorylase"/>
    <property type="match status" value="1"/>
</dbReference>
<dbReference type="AlphaFoldDB" id="A0A9X7J6A3"/>
<dbReference type="PANTHER" id="PTHR45947">
    <property type="entry name" value="SULFOQUINOVOSYL TRANSFERASE SQD2"/>
    <property type="match status" value="1"/>
</dbReference>
<keyword evidence="3" id="KW-0328">Glycosyltransferase</keyword>
<comment type="caution">
    <text evidence="3">The sequence shown here is derived from an EMBL/GenBank/DDBJ whole genome shotgun (WGS) entry which is preliminary data.</text>
</comment>
<accession>A0A9X7J6A3</accession>
<keyword evidence="4" id="KW-1185">Reference proteome</keyword>
<dbReference type="GO" id="GO:0102710">
    <property type="term" value="F:D-inositol-3-phosphate glycosyltransferase activity"/>
    <property type="evidence" value="ECO:0007669"/>
    <property type="project" value="UniProtKB-EC"/>
</dbReference>
<dbReference type="PANTHER" id="PTHR45947:SF3">
    <property type="entry name" value="SULFOQUINOVOSYL TRANSFERASE SQD2"/>
    <property type="match status" value="1"/>
</dbReference>
<dbReference type="CDD" id="cd03801">
    <property type="entry name" value="GT4_PimA-like"/>
    <property type="match status" value="1"/>
</dbReference>
<reference evidence="3 4" key="1">
    <citation type="submission" date="2018-03" db="EMBL/GenBank/DDBJ databases">
        <title>Genome sequence of Moorella stamsii DSM 26217.</title>
        <authorList>
            <person name="Poehlein A."/>
            <person name="Daniel R."/>
        </authorList>
    </citation>
    <scope>NUCLEOTIDE SEQUENCE [LARGE SCALE GENOMIC DNA]</scope>
    <source>
        <strain evidence="4">DSM 26217</strain>
    </source>
</reference>
<dbReference type="EMBL" id="PVXL01000015">
    <property type="protein sequence ID" value="PRR77049.1"/>
    <property type="molecule type" value="Genomic_DNA"/>
</dbReference>